<comment type="subcellular location">
    <subcellularLocation>
        <location evidence="1">Membrane</location>
        <topology evidence="1">Single-pass type II membrane protein</topology>
    </subcellularLocation>
</comment>
<dbReference type="GO" id="GO:0015020">
    <property type="term" value="F:glucuronosyltransferase activity"/>
    <property type="evidence" value="ECO:0007669"/>
    <property type="project" value="TreeGrafter"/>
</dbReference>
<evidence type="ECO:0000313" key="9">
    <source>
        <dbReference type="Proteomes" id="UP000078348"/>
    </source>
</evidence>
<evidence type="ECO:0000256" key="2">
    <source>
        <dbReference type="ARBA" id="ARBA00022692"/>
    </source>
</evidence>
<dbReference type="AlphaFoldDB" id="A0A196SG44"/>
<organism evidence="8 9">
    <name type="scientific">Blastocystis sp. subtype 1 (strain ATCC 50177 / NandII)</name>
    <dbReference type="NCBI Taxonomy" id="478820"/>
    <lineage>
        <taxon>Eukaryota</taxon>
        <taxon>Sar</taxon>
        <taxon>Stramenopiles</taxon>
        <taxon>Bigyra</taxon>
        <taxon>Opalozoa</taxon>
        <taxon>Opalinata</taxon>
        <taxon>Blastocystidae</taxon>
        <taxon>Blastocystis</taxon>
    </lineage>
</organism>
<evidence type="ECO:0000256" key="5">
    <source>
        <dbReference type="ARBA" id="ARBA00023136"/>
    </source>
</evidence>
<dbReference type="OrthoDB" id="205012at2759"/>
<dbReference type="InterPro" id="IPR051292">
    <property type="entry name" value="Xyl/GlcA_transferase"/>
</dbReference>
<dbReference type="SUPFAM" id="SSF53448">
    <property type="entry name" value="Nucleotide-diphospho-sugar transferases"/>
    <property type="match status" value="1"/>
</dbReference>
<keyword evidence="8" id="KW-0808">Transferase</keyword>
<evidence type="ECO:0000256" key="6">
    <source>
        <dbReference type="ARBA" id="ARBA00023180"/>
    </source>
</evidence>
<dbReference type="Proteomes" id="UP000078348">
    <property type="component" value="Unassembled WGS sequence"/>
</dbReference>
<keyword evidence="4 7" id="KW-1133">Transmembrane helix</keyword>
<keyword evidence="2 7" id="KW-0812">Transmembrane</keyword>
<dbReference type="PANTHER" id="PTHR12270">
    <property type="entry name" value="GLYCOSYLTRANSFERASE-RELATED"/>
    <property type="match status" value="1"/>
</dbReference>
<accession>A0A196SG44</accession>
<dbReference type="GO" id="GO:0016020">
    <property type="term" value="C:membrane"/>
    <property type="evidence" value="ECO:0007669"/>
    <property type="project" value="UniProtKB-SubCell"/>
</dbReference>
<dbReference type="PANTHER" id="PTHR12270:SF52">
    <property type="entry name" value="GLYCOSYLTRANSFERASE-LIKE PROTEIN GNT13-RELATED"/>
    <property type="match status" value="1"/>
</dbReference>
<dbReference type="GO" id="GO:0035269">
    <property type="term" value="P:protein O-linked glycosylation via mannose"/>
    <property type="evidence" value="ECO:0007669"/>
    <property type="project" value="TreeGrafter"/>
</dbReference>
<sequence length="354" mass="41543">MIWRNRWSAVFLLIGLIVVLNLIIIRLYVPGSGIASLRAADRVHFQREGFDVTALSHTSVQRLFFLPFLLDRWGGPLSLAVILASSEEESFLDQFLAEHPLPSRLTICRFLTSKPSEYPYNRLRNIAMKHITSSHFWVMDMDMWPSDNAYNALMSLDARYLSDDYLAVIVPSFQYMKNMRDCKGFEKCVNSVIPYIPRTMLELENCLTVHMCEEFRKDYFVHNYFTPEWYKHNSRPLYFVSCFKSYKQEPYVMVKMSPHLPLFDERFVNYGKDKISWIEYLRYTGYKFAVLKNAFAIDVPHPLSQHARKFYEFVRNKGAAKYDMNVVYNAFKKELEATPDRSVVYICDQSGGTI</sequence>
<evidence type="ECO:0000313" key="8">
    <source>
        <dbReference type="EMBL" id="OAO16030.1"/>
    </source>
</evidence>
<keyword evidence="3" id="KW-0735">Signal-anchor</keyword>
<name>A0A196SG44_BLAHN</name>
<evidence type="ECO:0000256" key="7">
    <source>
        <dbReference type="SAM" id="Phobius"/>
    </source>
</evidence>
<keyword evidence="6" id="KW-0325">Glycoprotein</keyword>
<dbReference type="GO" id="GO:0042285">
    <property type="term" value="F:xylosyltransferase activity"/>
    <property type="evidence" value="ECO:0007669"/>
    <property type="project" value="TreeGrafter"/>
</dbReference>
<feature type="transmembrane region" description="Helical" evidence="7">
    <location>
        <begin position="7"/>
        <end position="29"/>
    </location>
</feature>
<keyword evidence="9" id="KW-1185">Reference proteome</keyword>
<gene>
    <name evidence="8" type="ORF">AV274_2254</name>
</gene>
<proteinExistence type="predicted"/>
<keyword evidence="5 7" id="KW-0472">Membrane</keyword>
<dbReference type="Gene3D" id="3.90.550.10">
    <property type="entry name" value="Spore Coat Polysaccharide Biosynthesis Protein SpsA, Chain A"/>
    <property type="match status" value="1"/>
</dbReference>
<protein>
    <submittedName>
        <fullName evidence="8">Glycosyltransferase-like protein LARGE1</fullName>
    </submittedName>
</protein>
<comment type="caution">
    <text evidence="8">The sequence shown here is derived from an EMBL/GenBank/DDBJ whole genome shotgun (WGS) entry which is preliminary data.</text>
</comment>
<evidence type="ECO:0000256" key="3">
    <source>
        <dbReference type="ARBA" id="ARBA00022968"/>
    </source>
</evidence>
<dbReference type="Pfam" id="PF13896">
    <property type="entry name" value="Glyco_transf_49"/>
    <property type="match status" value="1"/>
</dbReference>
<reference evidence="8 9" key="1">
    <citation type="submission" date="2016-05" db="EMBL/GenBank/DDBJ databases">
        <title>Nuclear genome of Blastocystis sp. subtype 1 NandII.</title>
        <authorList>
            <person name="Gentekaki E."/>
            <person name="Curtis B."/>
            <person name="Stairs C."/>
            <person name="Eme L."/>
            <person name="Herman E."/>
            <person name="Klimes V."/>
            <person name="Arias M.C."/>
            <person name="Elias M."/>
            <person name="Hilliou F."/>
            <person name="Klute M."/>
            <person name="Malik S.-B."/>
            <person name="Pightling A."/>
            <person name="Rachubinski R."/>
            <person name="Salas D."/>
            <person name="Schlacht A."/>
            <person name="Suga H."/>
            <person name="Archibald J."/>
            <person name="Ball S.G."/>
            <person name="Clark G."/>
            <person name="Dacks J."/>
            <person name="Van Der Giezen M."/>
            <person name="Tsaousis A."/>
            <person name="Roger A."/>
        </authorList>
    </citation>
    <scope>NUCLEOTIDE SEQUENCE [LARGE SCALE GENOMIC DNA]</scope>
    <source>
        <strain evidence="9">ATCC 50177 / NandII</strain>
    </source>
</reference>
<evidence type="ECO:0000256" key="4">
    <source>
        <dbReference type="ARBA" id="ARBA00022989"/>
    </source>
</evidence>
<evidence type="ECO:0000256" key="1">
    <source>
        <dbReference type="ARBA" id="ARBA00004606"/>
    </source>
</evidence>
<dbReference type="InterPro" id="IPR029044">
    <property type="entry name" value="Nucleotide-diphossugar_trans"/>
</dbReference>
<dbReference type="EMBL" id="LXWW01000104">
    <property type="protein sequence ID" value="OAO16030.1"/>
    <property type="molecule type" value="Genomic_DNA"/>
</dbReference>